<dbReference type="InterPro" id="IPR011990">
    <property type="entry name" value="TPR-like_helical_dom_sf"/>
</dbReference>
<keyword evidence="4" id="KW-1185">Reference proteome</keyword>
<dbReference type="InterPro" id="IPR050767">
    <property type="entry name" value="Sel1_AlgK"/>
</dbReference>
<gene>
    <name evidence="3" type="ORF">BGZ80_000851</name>
</gene>
<dbReference type="InterPro" id="IPR006597">
    <property type="entry name" value="Sel1-like"/>
</dbReference>
<dbReference type="PANTHER" id="PTHR11102">
    <property type="entry name" value="SEL-1-LIKE PROTEIN"/>
    <property type="match status" value="1"/>
</dbReference>
<comment type="similarity">
    <text evidence="1">Belongs to the sel-1 family.</text>
</comment>
<accession>A0A9P6SYQ1</accession>
<evidence type="ECO:0008006" key="5">
    <source>
        <dbReference type="Google" id="ProtNLM"/>
    </source>
</evidence>
<reference evidence="3" key="1">
    <citation type="journal article" date="2020" name="Fungal Divers.">
        <title>Resolving the Mortierellaceae phylogeny through synthesis of multi-gene phylogenetics and phylogenomics.</title>
        <authorList>
            <person name="Vandepol N."/>
            <person name="Liber J."/>
            <person name="Desiro A."/>
            <person name="Na H."/>
            <person name="Kennedy M."/>
            <person name="Barry K."/>
            <person name="Grigoriev I.V."/>
            <person name="Miller A.N."/>
            <person name="O'Donnell K."/>
            <person name="Stajich J.E."/>
            <person name="Bonito G."/>
        </authorList>
    </citation>
    <scope>NUCLEOTIDE SEQUENCE</scope>
    <source>
        <strain evidence="3">NRRL 2769</strain>
    </source>
</reference>
<name>A0A9P6SYQ1_9FUNG</name>
<dbReference type="SUPFAM" id="SSF81901">
    <property type="entry name" value="HCP-like"/>
    <property type="match status" value="1"/>
</dbReference>
<evidence type="ECO:0000256" key="1">
    <source>
        <dbReference type="ARBA" id="ARBA00038101"/>
    </source>
</evidence>
<dbReference type="Pfam" id="PF08238">
    <property type="entry name" value="Sel1"/>
    <property type="match status" value="4"/>
</dbReference>
<feature type="region of interest" description="Disordered" evidence="2">
    <location>
        <begin position="1"/>
        <end position="24"/>
    </location>
</feature>
<dbReference type="SMART" id="SM00671">
    <property type="entry name" value="SEL1"/>
    <property type="match status" value="3"/>
</dbReference>
<dbReference type="PANTHER" id="PTHR11102:SF160">
    <property type="entry name" value="ERAD-ASSOCIATED E3 UBIQUITIN-PROTEIN LIGASE COMPONENT HRD3"/>
    <property type="match status" value="1"/>
</dbReference>
<evidence type="ECO:0000313" key="3">
    <source>
        <dbReference type="EMBL" id="KAG0011205.1"/>
    </source>
</evidence>
<dbReference type="Gene3D" id="1.25.40.10">
    <property type="entry name" value="Tetratricopeptide repeat domain"/>
    <property type="match status" value="1"/>
</dbReference>
<proteinExistence type="inferred from homology"/>
<dbReference type="Proteomes" id="UP000703661">
    <property type="component" value="Unassembled WGS sequence"/>
</dbReference>
<comment type="caution">
    <text evidence="3">The sequence shown here is derived from an EMBL/GenBank/DDBJ whole genome shotgun (WGS) entry which is preliminary data.</text>
</comment>
<organism evidence="3 4">
    <name type="scientific">Entomortierella chlamydospora</name>
    <dbReference type="NCBI Taxonomy" id="101097"/>
    <lineage>
        <taxon>Eukaryota</taxon>
        <taxon>Fungi</taxon>
        <taxon>Fungi incertae sedis</taxon>
        <taxon>Mucoromycota</taxon>
        <taxon>Mortierellomycotina</taxon>
        <taxon>Mortierellomycetes</taxon>
        <taxon>Mortierellales</taxon>
        <taxon>Mortierellaceae</taxon>
        <taxon>Entomortierella</taxon>
    </lineage>
</organism>
<dbReference type="AlphaFoldDB" id="A0A9P6SYQ1"/>
<protein>
    <recommendedName>
        <fullName evidence="5">HCP-like protein</fullName>
    </recommendedName>
</protein>
<sequence>MKTPTRMPRDLKRRRSKDANNENNIDSVAAGMLAYIQSHVSSNNTGLKRIQSSIHSDDDSTPYSSLDDMDLRINAANKGNPIEQCALGDIYQHSKGGVSRDHFEAAKWYLRAANQGLAVAQCQLGSTYYDGKGISQSYQRSLEWYLKAADQGNVDAQDKLGEMYRKGKGVAQDYHKAIEWYLKAANQGSTTAQNTIGSLYGYGHGIPQDYGKAME</sequence>
<dbReference type="EMBL" id="JAAAID010001188">
    <property type="protein sequence ID" value="KAG0011205.1"/>
    <property type="molecule type" value="Genomic_DNA"/>
</dbReference>
<evidence type="ECO:0000313" key="4">
    <source>
        <dbReference type="Proteomes" id="UP000703661"/>
    </source>
</evidence>
<evidence type="ECO:0000256" key="2">
    <source>
        <dbReference type="SAM" id="MobiDB-lite"/>
    </source>
</evidence>